<evidence type="ECO:0000313" key="3">
    <source>
        <dbReference type="Proteomes" id="UP000054350"/>
    </source>
</evidence>
<keyword evidence="3" id="KW-1185">Reference proteome</keyword>
<protein>
    <recommendedName>
        <fullName evidence="4">Mitochondrial import inner membrane translocase subunit Tim21</fullName>
    </recommendedName>
</protein>
<dbReference type="Proteomes" id="UP000054350">
    <property type="component" value="Unassembled WGS sequence"/>
</dbReference>
<name>A0A0L0SE46_ALLM3</name>
<organism evidence="2 3">
    <name type="scientific">Allomyces macrogynus (strain ATCC 38327)</name>
    <name type="common">Allomyces javanicus var. macrogynus</name>
    <dbReference type="NCBI Taxonomy" id="578462"/>
    <lineage>
        <taxon>Eukaryota</taxon>
        <taxon>Fungi</taxon>
        <taxon>Fungi incertae sedis</taxon>
        <taxon>Blastocladiomycota</taxon>
        <taxon>Blastocladiomycetes</taxon>
        <taxon>Blastocladiales</taxon>
        <taxon>Blastocladiaceae</taxon>
        <taxon>Allomyces</taxon>
    </lineage>
</organism>
<keyword evidence="1" id="KW-1133">Transmembrane helix</keyword>
<dbReference type="AlphaFoldDB" id="A0A0L0SE46"/>
<reference evidence="3" key="2">
    <citation type="submission" date="2009-11" db="EMBL/GenBank/DDBJ databases">
        <title>The Genome Sequence of Allomyces macrogynus strain ATCC 38327.</title>
        <authorList>
            <consortium name="The Broad Institute Genome Sequencing Platform"/>
            <person name="Russ C."/>
            <person name="Cuomo C."/>
            <person name="Shea T."/>
            <person name="Young S.K."/>
            <person name="Zeng Q."/>
            <person name="Koehrsen M."/>
            <person name="Haas B."/>
            <person name="Borodovsky M."/>
            <person name="Guigo R."/>
            <person name="Alvarado L."/>
            <person name="Berlin A."/>
            <person name="Borenstein D."/>
            <person name="Chen Z."/>
            <person name="Engels R."/>
            <person name="Freedman E."/>
            <person name="Gellesch M."/>
            <person name="Goldberg J."/>
            <person name="Griggs A."/>
            <person name="Gujja S."/>
            <person name="Heiman D."/>
            <person name="Hepburn T."/>
            <person name="Howarth C."/>
            <person name="Jen D."/>
            <person name="Larson L."/>
            <person name="Lewis B."/>
            <person name="Mehta T."/>
            <person name="Park D."/>
            <person name="Pearson M."/>
            <person name="Roberts A."/>
            <person name="Saif S."/>
            <person name="Shenoy N."/>
            <person name="Sisk P."/>
            <person name="Stolte C."/>
            <person name="Sykes S."/>
            <person name="Walk T."/>
            <person name="White J."/>
            <person name="Yandava C."/>
            <person name="Burger G."/>
            <person name="Gray M.W."/>
            <person name="Holland P.W.H."/>
            <person name="King N."/>
            <person name="Lang F.B.F."/>
            <person name="Roger A.J."/>
            <person name="Ruiz-Trillo I."/>
            <person name="Lander E."/>
            <person name="Nusbaum C."/>
        </authorList>
    </citation>
    <scope>NUCLEOTIDE SEQUENCE [LARGE SCALE GENOMIC DNA]</scope>
    <source>
        <strain evidence="3">ATCC 38327</strain>
    </source>
</reference>
<proteinExistence type="predicted"/>
<keyword evidence="1" id="KW-0812">Transmembrane</keyword>
<dbReference type="EMBL" id="GG745336">
    <property type="protein sequence ID" value="KNE60660.1"/>
    <property type="molecule type" value="Genomic_DNA"/>
</dbReference>
<dbReference type="OrthoDB" id="5537783at2759"/>
<gene>
    <name evidence="2" type="ORF">AMAG_06032</name>
</gene>
<evidence type="ECO:0008006" key="4">
    <source>
        <dbReference type="Google" id="ProtNLM"/>
    </source>
</evidence>
<evidence type="ECO:0000256" key="1">
    <source>
        <dbReference type="SAM" id="Phobius"/>
    </source>
</evidence>
<accession>A0A0L0SE46</accession>
<sequence length="301" mass="32863">MISSIRLLPRLAARGSTGFLVAVRACGAQPAARPALTDFASLRFQHYTLRPASTIARNQPWSKNASFARSFTTSRQLLQEIDPASAAKNAAPPIGVQTIVKAPLEGPPTVQSRLDKLRGLGRRVTRYAMVGAGLQVDRRLVLTLGFSLWDMGEIGFFVGGMLATGVLTGMTLGLQRFGVRRPAHAVVETVKRLEKDATLLQRIGAFKVVPFQAASVQGGIQFAQGWRGVYYPTYAGPKRLQLVFGVQGTHGNAVVSMDVSRRVHGHYVYRSLAVDIDKTGERLIYEGDDKSTVFKSLLRLR</sequence>
<evidence type="ECO:0000313" key="2">
    <source>
        <dbReference type="EMBL" id="KNE60660.1"/>
    </source>
</evidence>
<keyword evidence="1" id="KW-0472">Membrane</keyword>
<feature type="transmembrane region" description="Helical" evidence="1">
    <location>
        <begin position="154"/>
        <end position="174"/>
    </location>
</feature>
<reference evidence="2 3" key="1">
    <citation type="submission" date="2009-11" db="EMBL/GenBank/DDBJ databases">
        <title>Annotation of Allomyces macrogynus ATCC 38327.</title>
        <authorList>
            <consortium name="The Broad Institute Genome Sequencing Platform"/>
            <person name="Russ C."/>
            <person name="Cuomo C."/>
            <person name="Burger G."/>
            <person name="Gray M.W."/>
            <person name="Holland P.W.H."/>
            <person name="King N."/>
            <person name="Lang F.B.F."/>
            <person name="Roger A.J."/>
            <person name="Ruiz-Trillo I."/>
            <person name="Young S.K."/>
            <person name="Zeng Q."/>
            <person name="Gargeya S."/>
            <person name="Fitzgerald M."/>
            <person name="Haas B."/>
            <person name="Abouelleil A."/>
            <person name="Alvarado L."/>
            <person name="Arachchi H.M."/>
            <person name="Berlin A."/>
            <person name="Chapman S.B."/>
            <person name="Gearin G."/>
            <person name="Goldberg J."/>
            <person name="Griggs A."/>
            <person name="Gujja S."/>
            <person name="Hansen M."/>
            <person name="Heiman D."/>
            <person name="Howarth C."/>
            <person name="Larimer J."/>
            <person name="Lui A."/>
            <person name="MacDonald P.J.P."/>
            <person name="McCowen C."/>
            <person name="Montmayeur A."/>
            <person name="Murphy C."/>
            <person name="Neiman D."/>
            <person name="Pearson M."/>
            <person name="Priest M."/>
            <person name="Roberts A."/>
            <person name="Saif S."/>
            <person name="Shea T."/>
            <person name="Sisk P."/>
            <person name="Stolte C."/>
            <person name="Sykes S."/>
            <person name="Wortman J."/>
            <person name="Nusbaum C."/>
            <person name="Birren B."/>
        </authorList>
    </citation>
    <scope>NUCLEOTIDE SEQUENCE [LARGE SCALE GENOMIC DNA]</scope>
    <source>
        <strain evidence="2 3">ATCC 38327</strain>
    </source>
</reference>
<dbReference type="VEuPathDB" id="FungiDB:AMAG_06032"/>